<feature type="compositionally biased region" description="Polar residues" evidence="6">
    <location>
        <begin position="96"/>
        <end position="107"/>
    </location>
</feature>
<protein>
    <submittedName>
        <fullName evidence="7">Uncharacterized protein</fullName>
    </submittedName>
</protein>
<dbReference type="PANTHER" id="PTHR16705:SF4">
    <property type="entry name" value="COMPLEXIN"/>
    <property type="match status" value="1"/>
</dbReference>
<comment type="function">
    <text evidence="5">Positively regulates a late step in synaptic vesicle exocytosis.</text>
</comment>
<comment type="caution">
    <text evidence="7">The sequence shown here is derived from an EMBL/GenBank/DDBJ whole genome shotgun (WGS) entry which is preliminary data.</text>
</comment>
<evidence type="ECO:0000256" key="6">
    <source>
        <dbReference type="SAM" id="MobiDB-lite"/>
    </source>
</evidence>
<keyword evidence="8" id="KW-1185">Reference proteome</keyword>
<dbReference type="Pfam" id="PF05835">
    <property type="entry name" value="Synaphin"/>
    <property type="match status" value="1"/>
</dbReference>
<keyword evidence="4" id="KW-0532">Neurotransmitter transport</keyword>
<evidence type="ECO:0000256" key="4">
    <source>
        <dbReference type="ARBA" id="ARBA00022775"/>
    </source>
</evidence>
<evidence type="ECO:0000256" key="1">
    <source>
        <dbReference type="ARBA" id="ARBA00005396"/>
    </source>
</evidence>
<dbReference type="GO" id="GO:0043195">
    <property type="term" value="C:terminal bouton"/>
    <property type="evidence" value="ECO:0007669"/>
    <property type="project" value="TreeGrafter"/>
</dbReference>
<evidence type="ECO:0000256" key="2">
    <source>
        <dbReference type="ARBA" id="ARBA00022448"/>
    </source>
</evidence>
<dbReference type="GO" id="GO:0031201">
    <property type="term" value="C:SNARE complex"/>
    <property type="evidence" value="ECO:0007669"/>
    <property type="project" value="TreeGrafter"/>
</dbReference>
<dbReference type="AlphaFoldDB" id="A0A7J7KSX2"/>
<dbReference type="SUPFAM" id="SSF58038">
    <property type="entry name" value="SNARE fusion complex"/>
    <property type="match status" value="1"/>
</dbReference>
<feature type="region of interest" description="Disordered" evidence="6">
    <location>
        <begin position="34"/>
        <end position="107"/>
    </location>
</feature>
<reference evidence="7" key="1">
    <citation type="submission" date="2020-06" db="EMBL/GenBank/DDBJ databases">
        <title>Draft genome of Bugula neritina, a colonial animal packing powerful symbionts and potential medicines.</title>
        <authorList>
            <person name="Rayko M."/>
        </authorList>
    </citation>
    <scope>NUCLEOTIDE SEQUENCE [LARGE SCALE GENOMIC DNA]</scope>
    <source>
        <strain evidence="7">Kwan_BN1</strain>
    </source>
</reference>
<evidence type="ECO:0000313" key="7">
    <source>
        <dbReference type="EMBL" id="KAF6041311.1"/>
    </source>
</evidence>
<dbReference type="EMBL" id="VXIV02000062">
    <property type="protein sequence ID" value="KAF6041311.1"/>
    <property type="molecule type" value="Genomic_DNA"/>
</dbReference>
<accession>A0A7J7KSX2</accession>
<organism evidence="7 8">
    <name type="scientific">Bugula neritina</name>
    <name type="common">Brown bryozoan</name>
    <name type="synonym">Sertularia neritina</name>
    <dbReference type="NCBI Taxonomy" id="10212"/>
    <lineage>
        <taxon>Eukaryota</taxon>
        <taxon>Metazoa</taxon>
        <taxon>Spiralia</taxon>
        <taxon>Lophotrochozoa</taxon>
        <taxon>Bryozoa</taxon>
        <taxon>Gymnolaemata</taxon>
        <taxon>Cheilostomatida</taxon>
        <taxon>Flustrina</taxon>
        <taxon>Buguloidea</taxon>
        <taxon>Bugulidae</taxon>
        <taxon>Bugula</taxon>
    </lineage>
</organism>
<keyword evidence="2" id="KW-0813">Transport</keyword>
<name>A0A7J7KSX2_BUGNE</name>
<dbReference type="Gene3D" id="1.20.5.580">
    <property type="entry name" value="Single Helix bin"/>
    <property type="match status" value="1"/>
</dbReference>
<dbReference type="Proteomes" id="UP000593567">
    <property type="component" value="Unassembled WGS sequence"/>
</dbReference>
<feature type="compositionally biased region" description="Basic and acidic residues" evidence="6">
    <location>
        <begin position="55"/>
        <end position="67"/>
    </location>
</feature>
<evidence type="ECO:0000256" key="5">
    <source>
        <dbReference type="ARBA" id="ARBA00037297"/>
    </source>
</evidence>
<gene>
    <name evidence="7" type="ORF">EB796_000397</name>
</gene>
<keyword evidence="3" id="KW-0268">Exocytosis</keyword>
<proteinExistence type="inferred from homology"/>
<dbReference type="InterPro" id="IPR008849">
    <property type="entry name" value="Synaphin"/>
</dbReference>
<dbReference type="GO" id="GO:0046928">
    <property type="term" value="P:regulation of neurotransmitter secretion"/>
    <property type="evidence" value="ECO:0007669"/>
    <property type="project" value="TreeGrafter"/>
</dbReference>
<dbReference type="PANTHER" id="PTHR16705">
    <property type="entry name" value="COMPLEXIN"/>
    <property type="match status" value="1"/>
</dbReference>
<evidence type="ECO:0000256" key="3">
    <source>
        <dbReference type="ARBA" id="ARBA00022483"/>
    </source>
</evidence>
<dbReference type="OrthoDB" id="6229630at2759"/>
<comment type="similarity">
    <text evidence="1">Belongs to the complexin/synaphin family.</text>
</comment>
<dbReference type="GO" id="GO:0019905">
    <property type="term" value="F:syntaxin binding"/>
    <property type="evidence" value="ECO:0007669"/>
    <property type="project" value="InterPro"/>
</dbReference>
<dbReference type="GO" id="GO:0016079">
    <property type="term" value="P:synaptic vesicle exocytosis"/>
    <property type="evidence" value="ECO:0007669"/>
    <property type="project" value="TreeGrafter"/>
</dbReference>
<sequence>MLWFYNYFERHRKAEEEREEVRAQIRKKYNIKKKETFSAMEDPNRAGQIGRKRKTPEELAAEARGESTEDDGGQGGFLPGNMSEMQAKLTEGPGQLLSSAQEKCSVM</sequence>
<evidence type="ECO:0000313" key="8">
    <source>
        <dbReference type="Proteomes" id="UP000593567"/>
    </source>
</evidence>